<protein>
    <submittedName>
        <fullName evidence="5">WD40 repeat-like protein</fullName>
    </submittedName>
</protein>
<name>A0A1Y2C6S1_9FUNG</name>
<reference evidence="5 6" key="1">
    <citation type="submission" date="2016-07" db="EMBL/GenBank/DDBJ databases">
        <title>Pervasive Adenine N6-methylation of Active Genes in Fungi.</title>
        <authorList>
            <consortium name="DOE Joint Genome Institute"/>
            <person name="Mondo S.J."/>
            <person name="Dannebaum R.O."/>
            <person name="Kuo R.C."/>
            <person name="Labutti K."/>
            <person name="Haridas S."/>
            <person name="Kuo A."/>
            <person name="Salamov A."/>
            <person name="Ahrendt S.R."/>
            <person name="Lipzen A."/>
            <person name="Sullivan W."/>
            <person name="Andreopoulos W.B."/>
            <person name="Clum A."/>
            <person name="Lindquist E."/>
            <person name="Daum C."/>
            <person name="Ramamoorthy G.K."/>
            <person name="Gryganskyi A."/>
            <person name="Culley D."/>
            <person name="Magnuson J.K."/>
            <person name="James T.Y."/>
            <person name="O'Malley M.A."/>
            <person name="Stajich J.E."/>
            <person name="Spatafora J.W."/>
            <person name="Visel A."/>
            <person name="Grigoriev I.V."/>
        </authorList>
    </citation>
    <scope>NUCLEOTIDE SEQUENCE [LARGE SCALE GENOMIC DNA]</scope>
    <source>
        <strain evidence="5 6">JEL800</strain>
    </source>
</reference>
<dbReference type="EMBL" id="MCGO01000027">
    <property type="protein sequence ID" value="ORY42729.1"/>
    <property type="molecule type" value="Genomic_DNA"/>
</dbReference>
<dbReference type="InterPro" id="IPR015943">
    <property type="entry name" value="WD40/YVTN_repeat-like_dom_sf"/>
</dbReference>
<sequence>MISESSGVVAGGTGLGAAPGDGKAKEKEVVIGAAATGSGVSVGTPVLAPVAGLSKDGISPDRELRVLKQRVVELEKENAVLKKSLFDLSVRFTSFVHLLEKEGEKAKGFTFDLATLDDDADLIDSLVGDVAGPSNLTETKRQNNNSQLNDDVDAMSASNINGNNANNLNMTSNSDAPDDSTLSSAPSTNPTDSSLNQSSVTNSTALPPPTIASPPPPPHNIQALIDKDPASSSTSTPHNRQFYLKQELKGHQGAVYAIQFSPCGRFVATGSFDKSVRIWESPTIATSNNALQILKRHSLNISDLCWSEDSTLLLSGAYDQTCKTWDIENSKFLESFDCDGFVQCVQFNPIDKNQFYYGTTRNVLGMTDRRTASNAITIHNDGMINSVHVFKDNSYVLTADSNGFLKTWDIRAGKALQVLLNEPTRKPISHISVCPMANGDEEPRYIGVNSYDNVMRVYDRGFAPPEHVPRMVHALKGYKNKNWPIKSSFHRLKEAAVSSTKRTNSTDDLFIKGDALFDGSDFTQTTFHLETSSMENQLCFLQLEAQIHTSTCTI</sequence>
<evidence type="ECO:0000256" key="1">
    <source>
        <dbReference type="ARBA" id="ARBA00022574"/>
    </source>
</evidence>
<feature type="repeat" description="WD" evidence="3">
    <location>
        <begin position="248"/>
        <end position="280"/>
    </location>
</feature>
<dbReference type="PROSITE" id="PS00678">
    <property type="entry name" value="WD_REPEATS_1"/>
    <property type="match status" value="2"/>
</dbReference>
<dbReference type="SUPFAM" id="SSF50978">
    <property type="entry name" value="WD40 repeat-like"/>
    <property type="match status" value="1"/>
</dbReference>
<evidence type="ECO:0000313" key="6">
    <source>
        <dbReference type="Proteomes" id="UP000193642"/>
    </source>
</evidence>
<dbReference type="GO" id="GO:1990234">
    <property type="term" value="C:transferase complex"/>
    <property type="evidence" value="ECO:0007669"/>
    <property type="project" value="UniProtKB-ARBA"/>
</dbReference>
<dbReference type="PROSITE" id="PS50082">
    <property type="entry name" value="WD_REPEATS_2"/>
    <property type="match status" value="3"/>
</dbReference>
<dbReference type="Pfam" id="PF00400">
    <property type="entry name" value="WD40"/>
    <property type="match status" value="3"/>
</dbReference>
<feature type="compositionally biased region" description="Polar residues" evidence="4">
    <location>
        <begin position="180"/>
        <end position="205"/>
    </location>
</feature>
<comment type="caution">
    <text evidence="5">The sequence shown here is derived from an EMBL/GenBank/DDBJ whole genome shotgun (WGS) entry which is preliminary data.</text>
</comment>
<feature type="region of interest" description="Disordered" evidence="4">
    <location>
        <begin position="1"/>
        <end position="21"/>
    </location>
</feature>
<evidence type="ECO:0000256" key="3">
    <source>
        <dbReference type="PROSITE-ProRule" id="PRU00221"/>
    </source>
</evidence>
<dbReference type="STRING" id="329046.A0A1Y2C6S1"/>
<dbReference type="PROSITE" id="PS50294">
    <property type="entry name" value="WD_REPEATS_REGION"/>
    <property type="match status" value="2"/>
</dbReference>
<gene>
    <name evidence="5" type="ORF">BCR33DRAFT_717920</name>
</gene>
<evidence type="ECO:0000256" key="2">
    <source>
        <dbReference type="ARBA" id="ARBA00022737"/>
    </source>
</evidence>
<dbReference type="OrthoDB" id="6262491at2759"/>
<dbReference type="PANTHER" id="PTHR22847:SF637">
    <property type="entry name" value="WD REPEAT DOMAIN 5B"/>
    <property type="match status" value="1"/>
</dbReference>
<feature type="compositionally biased region" description="Low complexity" evidence="4">
    <location>
        <begin position="154"/>
        <end position="174"/>
    </location>
</feature>
<feature type="compositionally biased region" description="Pro residues" evidence="4">
    <location>
        <begin position="206"/>
        <end position="219"/>
    </location>
</feature>
<keyword evidence="6" id="KW-1185">Reference proteome</keyword>
<organism evidence="5 6">
    <name type="scientific">Rhizoclosmatium globosum</name>
    <dbReference type="NCBI Taxonomy" id="329046"/>
    <lineage>
        <taxon>Eukaryota</taxon>
        <taxon>Fungi</taxon>
        <taxon>Fungi incertae sedis</taxon>
        <taxon>Chytridiomycota</taxon>
        <taxon>Chytridiomycota incertae sedis</taxon>
        <taxon>Chytridiomycetes</taxon>
        <taxon>Chytridiales</taxon>
        <taxon>Chytriomycetaceae</taxon>
        <taxon>Rhizoclosmatium</taxon>
    </lineage>
</organism>
<feature type="repeat" description="WD" evidence="3">
    <location>
        <begin position="377"/>
        <end position="418"/>
    </location>
</feature>
<dbReference type="Proteomes" id="UP000193642">
    <property type="component" value="Unassembled WGS sequence"/>
</dbReference>
<dbReference type="InterPro" id="IPR036322">
    <property type="entry name" value="WD40_repeat_dom_sf"/>
</dbReference>
<feature type="compositionally biased region" description="Gly residues" evidence="4">
    <location>
        <begin position="9"/>
        <end position="19"/>
    </location>
</feature>
<feature type="region of interest" description="Disordered" evidence="4">
    <location>
        <begin position="132"/>
        <end position="238"/>
    </location>
</feature>
<dbReference type="AlphaFoldDB" id="A0A1Y2C6S1"/>
<evidence type="ECO:0000256" key="4">
    <source>
        <dbReference type="SAM" id="MobiDB-lite"/>
    </source>
</evidence>
<accession>A0A1Y2C6S1</accession>
<keyword evidence="1 3" id="KW-0853">WD repeat</keyword>
<feature type="repeat" description="WD" evidence="3">
    <location>
        <begin position="294"/>
        <end position="335"/>
    </location>
</feature>
<dbReference type="InterPro" id="IPR019775">
    <property type="entry name" value="WD40_repeat_CS"/>
</dbReference>
<dbReference type="SMART" id="SM00320">
    <property type="entry name" value="WD40"/>
    <property type="match status" value="4"/>
</dbReference>
<dbReference type="Gene3D" id="2.130.10.10">
    <property type="entry name" value="YVTN repeat-like/Quinoprotein amine dehydrogenase"/>
    <property type="match status" value="1"/>
</dbReference>
<keyword evidence="2" id="KW-0677">Repeat</keyword>
<feature type="compositionally biased region" description="Polar residues" evidence="4">
    <location>
        <begin position="134"/>
        <end position="149"/>
    </location>
</feature>
<dbReference type="InterPro" id="IPR001680">
    <property type="entry name" value="WD40_rpt"/>
</dbReference>
<evidence type="ECO:0000313" key="5">
    <source>
        <dbReference type="EMBL" id="ORY42729.1"/>
    </source>
</evidence>
<dbReference type="PANTHER" id="PTHR22847">
    <property type="entry name" value="WD40 REPEAT PROTEIN"/>
    <property type="match status" value="1"/>
</dbReference>
<proteinExistence type="predicted"/>